<dbReference type="EMBL" id="CP006651">
    <property type="protein sequence ID" value="AGT10683.1"/>
    <property type="molecule type" value="Genomic_DNA"/>
</dbReference>
<dbReference type="InterPro" id="IPR036188">
    <property type="entry name" value="FAD/NAD-bd_sf"/>
</dbReference>
<dbReference type="GO" id="GO:0005737">
    <property type="term" value="C:cytoplasm"/>
    <property type="evidence" value="ECO:0007669"/>
    <property type="project" value="TreeGrafter"/>
</dbReference>
<geneLocation type="plasmid" evidence="4 5">
    <name>pAMI1</name>
</geneLocation>
<dbReference type="GO" id="GO:0008718">
    <property type="term" value="F:D-amino-acid dehydrogenase activity"/>
    <property type="evidence" value="ECO:0007669"/>
    <property type="project" value="TreeGrafter"/>
</dbReference>
<comment type="similarity">
    <text evidence="1">Belongs to the DadA oxidoreductase family.</text>
</comment>
<feature type="domain" description="FAD dependent oxidoreductase" evidence="3">
    <location>
        <begin position="40"/>
        <end position="432"/>
    </location>
</feature>
<evidence type="ECO:0000256" key="2">
    <source>
        <dbReference type="ARBA" id="ARBA00023002"/>
    </source>
</evidence>
<dbReference type="Pfam" id="PF01266">
    <property type="entry name" value="DAO"/>
    <property type="match status" value="1"/>
</dbReference>
<dbReference type="HOGENOM" id="CLU_007884_4_3_5"/>
<protein>
    <submittedName>
        <fullName evidence="4">Dimethylglycine dehydrogenase</fullName>
        <ecNumber evidence="4">1.5.8.4</ecNumber>
    </submittedName>
</protein>
<dbReference type="Gene3D" id="3.50.50.60">
    <property type="entry name" value="FAD/NAD(P)-binding domain"/>
    <property type="match status" value="1"/>
</dbReference>
<accession>S5YGT7</accession>
<keyword evidence="4" id="KW-0614">Plasmid</keyword>
<organism evidence="4 5">
    <name type="scientific">Paracoccus aminophilus JCM 7686</name>
    <dbReference type="NCBI Taxonomy" id="1367847"/>
    <lineage>
        <taxon>Bacteria</taxon>
        <taxon>Pseudomonadati</taxon>
        <taxon>Pseudomonadota</taxon>
        <taxon>Alphaproteobacteria</taxon>
        <taxon>Rhodobacterales</taxon>
        <taxon>Paracoccaceae</taxon>
        <taxon>Paracoccus</taxon>
    </lineage>
</organism>
<evidence type="ECO:0000256" key="1">
    <source>
        <dbReference type="ARBA" id="ARBA00009410"/>
    </source>
</evidence>
<dbReference type="PATRIC" id="fig|1367847.3.peg.3615"/>
<dbReference type="GO" id="GO:0055130">
    <property type="term" value="P:D-alanine catabolic process"/>
    <property type="evidence" value="ECO:0007669"/>
    <property type="project" value="TreeGrafter"/>
</dbReference>
<evidence type="ECO:0000313" key="5">
    <source>
        <dbReference type="Proteomes" id="UP000015480"/>
    </source>
</evidence>
<dbReference type="Proteomes" id="UP000015480">
    <property type="component" value="Plasmid pAMI1"/>
</dbReference>
<dbReference type="Gene3D" id="3.30.9.10">
    <property type="entry name" value="D-Amino Acid Oxidase, subunit A, domain 2"/>
    <property type="match status" value="1"/>
</dbReference>
<dbReference type="KEGG" id="pami:JCM7686_pAMI1p097"/>
<reference evidence="4 5" key="1">
    <citation type="journal article" date="2014" name="BMC Genomics">
        <title>Architecture and functions of a multipartite genome of the methylotrophic bacterium Paracoccus aminophilus JCM 7686, containing primary and secondary chromids.</title>
        <authorList>
            <person name="Dziewit L."/>
            <person name="Czarnecki J."/>
            <person name="Wibberg D."/>
            <person name="Radlinska M."/>
            <person name="Mrozek P."/>
            <person name="Szymczak M."/>
            <person name="Schluter A."/>
            <person name="Puhler A."/>
            <person name="Bartosik D."/>
        </authorList>
    </citation>
    <scope>NUCLEOTIDE SEQUENCE [LARGE SCALE GENOMIC DNA]</scope>
    <source>
        <strain evidence="4">JCM 7686</strain>
        <plasmid evidence="5">Plasmid pAMI1</plasmid>
    </source>
</reference>
<dbReference type="GO" id="GO:0005886">
    <property type="term" value="C:plasma membrane"/>
    <property type="evidence" value="ECO:0007669"/>
    <property type="project" value="TreeGrafter"/>
</dbReference>
<evidence type="ECO:0000259" key="3">
    <source>
        <dbReference type="Pfam" id="PF01266"/>
    </source>
</evidence>
<dbReference type="InterPro" id="IPR006076">
    <property type="entry name" value="FAD-dep_OxRdtase"/>
</dbReference>
<name>S5YGT7_PARAH</name>
<dbReference type="AlphaFoldDB" id="S5YGT7"/>
<sequence length="452" mass="47497">MGPAGRHAQTDPPHDMSAEHGTAALELLPVVSDSLPEQADVVIIGGGLIGVAAAWHLAARGLSVTLCEKGVIGGEQSGRNWGWCRNTLRDPAEIPLMIKAMEDWRDPAVFGGLDTGFRTTGIAWSHDARGGAAQAAWLGKVAGAGLSTRLLSRREFAALIPDAALAGEGALYTPDDGCAEPARAAPAIARDAQRLGARIVTHCAVRGVETSGGRLSAIVTEKGVIRTTQAVLAGGIWSRLFAGSLGIRFPQLKVLGSVSITAPRAGGPDLSVSAQGFGWRRRDDDSYVLSRANATVADLGPDHLRLAAPFLPLLRQSLRELRFRLGRSFVTEAMMPRRWSLDRASPFEAHRISDPAPVAPVIDRARTEAAKQMSFFRNLRLAKSWGGYIDVTPDALPAIGELAALPGLVLASGFSGHGFGIGPGAGRLVADLIGGTAPVVDPRPFAPARFGI</sequence>
<dbReference type="GO" id="GO:0047865">
    <property type="term" value="F:dimethylglycine dehydrogenase activity"/>
    <property type="evidence" value="ECO:0007669"/>
    <property type="project" value="UniProtKB-EC"/>
</dbReference>
<dbReference type="SUPFAM" id="SSF51905">
    <property type="entry name" value="FAD/NAD(P)-binding domain"/>
    <property type="match status" value="1"/>
</dbReference>
<dbReference type="PANTHER" id="PTHR13847:SF280">
    <property type="entry name" value="D-AMINO ACID DEHYDROGENASE"/>
    <property type="match status" value="1"/>
</dbReference>
<gene>
    <name evidence="4" type="ORF">JCM7686_pAMI1p097</name>
</gene>
<evidence type="ECO:0000313" key="4">
    <source>
        <dbReference type="EMBL" id="AGT10683.1"/>
    </source>
</evidence>
<proteinExistence type="inferred from homology"/>
<dbReference type="EC" id="1.5.8.4" evidence="4"/>
<keyword evidence="5" id="KW-1185">Reference proteome</keyword>
<keyword evidence="2 4" id="KW-0560">Oxidoreductase</keyword>
<dbReference type="PANTHER" id="PTHR13847">
    <property type="entry name" value="SARCOSINE DEHYDROGENASE-RELATED"/>
    <property type="match status" value="1"/>
</dbReference>